<name>A0A5B6VR65_9ROSI</name>
<evidence type="ECO:0008006" key="3">
    <source>
        <dbReference type="Google" id="ProtNLM"/>
    </source>
</evidence>
<reference evidence="2" key="1">
    <citation type="journal article" date="2019" name="Plant Biotechnol. J.">
        <title>Genome sequencing of the Australian wild diploid species Gossypium australe highlights disease resistance and delayed gland morphogenesis.</title>
        <authorList>
            <person name="Cai Y."/>
            <person name="Cai X."/>
            <person name="Wang Q."/>
            <person name="Wang P."/>
            <person name="Zhang Y."/>
            <person name="Cai C."/>
            <person name="Xu Y."/>
            <person name="Wang K."/>
            <person name="Zhou Z."/>
            <person name="Wang C."/>
            <person name="Geng S."/>
            <person name="Li B."/>
            <person name="Dong Q."/>
            <person name="Hou Y."/>
            <person name="Wang H."/>
            <person name="Ai P."/>
            <person name="Liu Z."/>
            <person name="Yi F."/>
            <person name="Sun M."/>
            <person name="An G."/>
            <person name="Cheng J."/>
            <person name="Zhang Y."/>
            <person name="Shi Q."/>
            <person name="Xie Y."/>
            <person name="Shi X."/>
            <person name="Chang Y."/>
            <person name="Huang F."/>
            <person name="Chen Y."/>
            <person name="Hong S."/>
            <person name="Mi L."/>
            <person name="Sun Q."/>
            <person name="Zhang L."/>
            <person name="Zhou B."/>
            <person name="Peng R."/>
            <person name="Zhang X."/>
            <person name="Liu F."/>
        </authorList>
    </citation>
    <scope>NUCLEOTIDE SEQUENCE [LARGE SCALE GENOMIC DNA]</scope>
    <source>
        <strain evidence="2">cv. PA1801</strain>
    </source>
</reference>
<evidence type="ECO:0000313" key="2">
    <source>
        <dbReference type="Proteomes" id="UP000325315"/>
    </source>
</evidence>
<proteinExistence type="predicted"/>
<protein>
    <recommendedName>
        <fullName evidence="3">Reverse transcriptase</fullName>
    </recommendedName>
</protein>
<keyword evidence="2" id="KW-1185">Reference proteome</keyword>
<gene>
    <name evidence="1" type="ORF">EPI10_017165</name>
</gene>
<organism evidence="1 2">
    <name type="scientific">Gossypium australe</name>
    <dbReference type="NCBI Taxonomy" id="47621"/>
    <lineage>
        <taxon>Eukaryota</taxon>
        <taxon>Viridiplantae</taxon>
        <taxon>Streptophyta</taxon>
        <taxon>Embryophyta</taxon>
        <taxon>Tracheophyta</taxon>
        <taxon>Spermatophyta</taxon>
        <taxon>Magnoliopsida</taxon>
        <taxon>eudicotyledons</taxon>
        <taxon>Gunneridae</taxon>
        <taxon>Pentapetalae</taxon>
        <taxon>rosids</taxon>
        <taxon>malvids</taxon>
        <taxon>Malvales</taxon>
        <taxon>Malvaceae</taxon>
        <taxon>Malvoideae</taxon>
        <taxon>Gossypium</taxon>
    </lineage>
</organism>
<sequence>MTRFILWKVRNVSEWWVLQLTLRVMTLREEFMMYRLALQAEQPNTMKLLSWNVRGLGRSQTINRLRNKLRAINPRILFLMETKLNSKNMEMSDWIKRRFIPRRERSYSHYHVDVGIHDNEMEKFGYLRAFMEILMNVIDRGLRSCLVNWVMTNWFIGL</sequence>
<dbReference type="InterPro" id="IPR036691">
    <property type="entry name" value="Endo/exonu/phosph_ase_sf"/>
</dbReference>
<dbReference type="SUPFAM" id="SSF56219">
    <property type="entry name" value="DNase I-like"/>
    <property type="match status" value="1"/>
</dbReference>
<dbReference type="Gene3D" id="3.60.10.10">
    <property type="entry name" value="Endonuclease/exonuclease/phosphatase"/>
    <property type="match status" value="1"/>
</dbReference>
<comment type="caution">
    <text evidence="1">The sequence shown here is derived from an EMBL/GenBank/DDBJ whole genome shotgun (WGS) entry which is preliminary data.</text>
</comment>
<dbReference type="EMBL" id="SMMG02000006">
    <property type="protein sequence ID" value="KAA3471562.1"/>
    <property type="molecule type" value="Genomic_DNA"/>
</dbReference>
<dbReference type="Proteomes" id="UP000325315">
    <property type="component" value="Unassembled WGS sequence"/>
</dbReference>
<dbReference type="AlphaFoldDB" id="A0A5B6VR65"/>
<accession>A0A5B6VR65</accession>
<evidence type="ECO:0000313" key="1">
    <source>
        <dbReference type="EMBL" id="KAA3471562.1"/>
    </source>
</evidence>